<reference evidence="1" key="2">
    <citation type="journal article" date="2021" name="PeerJ">
        <title>Extensive microbial diversity within the chicken gut microbiome revealed by metagenomics and culture.</title>
        <authorList>
            <person name="Gilroy R."/>
            <person name="Ravi A."/>
            <person name="Getino M."/>
            <person name="Pursley I."/>
            <person name="Horton D.L."/>
            <person name="Alikhan N.F."/>
            <person name="Baker D."/>
            <person name="Gharbi K."/>
            <person name="Hall N."/>
            <person name="Watson M."/>
            <person name="Adriaenssens E.M."/>
            <person name="Foster-Nyarko E."/>
            <person name="Jarju S."/>
            <person name="Secka A."/>
            <person name="Antonio M."/>
            <person name="Oren A."/>
            <person name="Chaudhuri R.R."/>
            <person name="La Ragione R."/>
            <person name="Hildebrand F."/>
            <person name="Pallen M.J."/>
        </authorList>
    </citation>
    <scope>NUCLEOTIDE SEQUENCE</scope>
    <source>
        <strain evidence="1">13766</strain>
    </source>
</reference>
<protein>
    <submittedName>
        <fullName evidence="1">50S ribosomal protein L7ae</fullName>
    </submittedName>
</protein>
<dbReference type="Gene3D" id="3.30.1330.30">
    <property type="match status" value="1"/>
</dbReference>
<dbReference type="InterPro" id="IPR029064">
    <property type="entry name" value="Ribosomal_eL30-like_sf"/>
</dbReference>
<keyword evidence="1" id="KW-0687">Ribonucleoprotein</keyword>
<dbReference type="GO" id="GO:0005840">
    <property type="term" value="C:ribosome"/>
    <property type="evidence" value="ECO:0007669"/>
    <property type="project" value="UniProtKB-KW"/>
</dbReference>
<keyword evidence="1" id="KW-0689">Ribosomal protein</keyword>
<dbReference type="Proteomes" id="UP000824140">
    <property type="component" value="Unassembled WGS sequence"/>
</dbReference>
<dbReference type="EMBL" id="DVJN01000226">
    <property type="protein sequence ID" value="HIS93744.1"/>
    <property type="molecule type" value="Genomic_DNA"/>
</dbReference>
<evidence type="ECO:0000313" key="2">
    <source>
        <dbReference type="Proteomes" id="UP000824140"/>
    </source>
</evidence>
<comment type="caution">
    <text evidence="1">The sequence shown here is derived from an EMBL/GenBank/DDBJ whole genome shotgun (WGS) entry which is preliminary data.</text>
</comment>
<dbReference type="AlphaFoldDB" id="A0A9D1G2A8"/>
<evidence type="ECO:0000313" key="1">
    <source>
        <dbReference type="EMBL" id="HIS93744.1"/>
    </source>
</evidence>
<name>A0A9D1G2A8_9FIRM</name>
<dbReference type="SUPFAM" id="SSF55315">
    <property type="entry name" value="L30e-like"/>
    <property type="match status" value="1"/>
</dbReference>
<organism evidence="1 2">
    <name type="scientific">Candidatus Alectryocaccomicrobium excrementavium</name>
    <dbReference type="NCBI Taxonomy" id="2840668"/>
    <lineage>
        <taxon>Bacteria</taxon>
        <taxon>Bacillati</taxon>
        <taxon>Bacillota</taxon>
        <taxon>Clostridia</taxon>
        <taxon>Candidatus Alectryocaccomicrobium</taxon>
    </lineage>
</organism>
<proteinExistence type="predicted"/>
<reference evidence="1" key="1">
    <citation type="submission" date="2020-10" db="EMBL/GenBank/DDBJ databases">
        <authorList>
            <person name="Gilroy R."/>
        </authorList>
    </citation>
    <scope>NUCLEOTIDE SEQUENCE</scope>
    <source>
        <strain evidence="1">13766</strain>
    </source>
</reference>
<gene>
    <name evidence="1" type="ORF">IAA84_12080</name>
</gene>
<accession>A0A9D1G2A8</accession>
<sequence length="108" mass="11293">MSRQGNNQFGILGLCMRAGKLVTGAQGAEKAIKSGEGVLALFDASASDGTKKAIRDACAYARVEWLQLPAGVLSRETGKSGRMAAAVTDASFARGILRAVQEASKQYD</sequence>